<dbReference type="Pfam" id="PF10551">
    <property type="entry name" value="MULE"/>
    <property type="match status" value="1"/>
</dbReference>
<feature type="domain" description="SWIM-type" evidence="5">
    <location>
        <begin position="538"/>
        <end position="572"/>
    </location>
</feature>
<dbReference type="AlphaFoldDB" id="A0AAN7EFE5"/>
<accession>A0AAN7EFE5</accession>
<dbReference type="InterPro" id="IPR004330">
    <property type="entry name" value="FAR1_DNA_bnd_dom"/>
</dbReference>
<gene>
    <name evidence="6" type="ORF">RGQ29_029664</name>
</gene>
<reference evidence="6 7" key="1">
    <citation type="journal article" date="2023" name="G3 (Bethesda)">
        <title>A haplotype-resolved chromosome-scale genome for Quercus rubra L. provides insights into the genetics of adaptive traits for red oak species.</title>
        <authorList>
            <person name="Kapoor B."/>
            <person name="Jenkins J."/>
            <person name="Schmutz J."/>
            <person name="Zhebentyayeva T."/>
            <person name="Kuelheim C."/>
            <person name="Coggeshall M."/>
            <person name="Heim C."/>
            <person name="Lasky J.R."/>
            <person name="Leites L."/>
            <person name="Islam-Faridi N."/>
            <person name="Romero-Severson J."/>
            <person name="DeLeo V.L."/>
            <person name="Lucas S.M."/>
            <person name="Lazic D."/>
            <person name="Gailing O."/>
            <person name="Carlson J."/>
            <person name="Staton M."/>
        </authorList>
    </citation>
    <scope>NUCLEOTIDE SEQUENCE [LARGE SCALE GENOMIC DNA]</scope>
    <source>
        <strain evidence="6">Pseudo-F2</strain>
    </source>
</reference>
<dbReference type="GO" id="GO:0008270">
    <property type="term" value="F:zinc ion binding"/>
    <property type="evidence" value="ECO:0007669"/>
    <property type="project" value="UniProtKB-KW"/>
</dbReference>
<dbReference type="EMBL" id="JAXUIC010000009">
    <property type="protein sequence ID" value="KAK4570891.1"/>
    <property type="molecule type" value="Genomic_DNA"/>
</dbReference>
<dbReference type="Proteomes" id="UP001324115">
    <property type="component" value="Unassembled WGS sequence"/>
</dbReference>
<evidence type="ECO:0000259" key="5">
    <source>
        <dbReference type="PROSITE" id="PS50966"/>
    </source>
</evidence>
<dbReference type="Pfam" id="PF04434">
    <property type="entry name" value="SWIM"/>
    <property type="match status" value="1"/>
</dbReference>
<evidence type="ECO:0000256" key="4">
    <source>
        <dbReference type="PROSITE-ProRule" id="PRU00325"/>
    </source>
</evidence>
<dbReference type="InterPro" id="IPR018289">
    <property type="entry name" value="MULE_transposase_dom"/>
</dbReference>
<dbReference type="SMART" id="SM00575">
    <property type="entry name" value="ZnF_PMZ"/>
    <property type="match status" value="1"/>
</dbReference>
<keyword evidence="3" id="KW-0862">Zinc</keyword>
<sequence length="768" mass="89215">MPIISDEQICIEGDKENEDIHANIMQNSDCQGKIFVWKMEFDSEEHAYQWYNEYAKEVGFSIRKQWKNEDRFSGVISSRRFVCYKEGYRKKDKRVIVKRPRKETRTGCLARLTISLQANGKYQVIDFESNHNHELVDKSCVHMLPSQRIITDVQAIEIELADNSGIPPKLAHELMSHQVGGRENLGFTKQDHKNYLRTKRKRDLQQGEVGGLLNYFLSQVSENPSFFFRVQLDVEEQITNIFWADAKMIFDYGIYGDVVFFDTTYRTNKECRPFGAFVGVNHHYELVVFGASLLYDQTSQSFEWLFHTFFECMSDKKPKAIFTDRDPAMAKAISLVMLETYHRLCLWHIYQNALKNLNHLFKSQKTFNADFRSCIYDGEYEEKFISAWENMLEKYDLQENEWLQDLFKVREKWAMVYGRNTFSTGKKSTQLSESFNSLLKDYLKSDLDIVQFFKHFQRAVDDVRYNEVRANYDMSQKIPTLKVNVPLLRHARDIYTRAVFTMFQDEFEKSLMVVVDTFNQSGPVSTYKVHNCEGSRQHTITSSNGLITCSCKNFEFVGIMCSHILKVLDEMKIKLMIPEQFILKRWTKNARAGTVLDIHECEVQSDPKLEMRARYRNLCTTYVKLMGKAAESKEASDFLLSLASELDVKLEEYLKIESPSETLTPSSTSCENQVVKSTCTIQAKGLKRREVSRGRKRLKGKEVMPKTKSFFCTAMNSISFSLEAYAVAKLLASSGYLRLFFIVLLSLVEVGHHIYALCDNFTTSGAKF</sequence>
<keyword evidence="1" id="KW-0479">Metal-binding</keyword>
<proteinExistence type="predicted"/>
<dbReference type="PROSITE" id="PS50966">
    <property type="entry name" value="ZF_SWIM"/>
    <property type="match status" value="1"/>
</dbReference>
<name>A0AAN7EFE5_QUERU</name>
<evidence type="ECO:0000256" key="3">
    <source>
        <dbReference type="ARBA" id="ARBA00022833"/>
    </source>
</evidence>
<evidence type="ECO:0000313" key="6">
    <source>
        <dbReference type="EMBL" id="KAK4570891.1"/>
    </source>
</evidence>
<dbReference type="PANTHER" id="PTHR47718">
    <property type="entry name" value="OS01G0519700 PROTEIN"/>
    <property type="match status" value="1"/>
</dbReference>
<comment type="caution">
    <text evidence="6">The sequence shown here is derived from an EMBL/GenBank/DDBJ whole genome shotgun (WGS) entry which is preliminary data.</text>
</comment>
<evidence type="ECO:0000313" key="7">
    <source>
        <dbReference type="Proteomes" id="UP001324115"/>
    </source>
</evidence>
<dbReference type="Pfam" id="PF03101">
    <property type="entry name" value="FAR1"/>
    <property type="match status" value="1"/>
</dbReference>
<protein>
    <recommendedName>
        <fullName evidence="5">SWIM-type domain-containing protein</fullName>
    </recommendedName>
</protein>
<evidence type="ECO:0000256" key="2">
    <source>
        <dbReference type="ARBA" id="ARBA00022771"/>
    </source>
</evidence>
<dbReference type="InterPro" id="IPR006564">
    <property type="entry name" value="Znf_PMZ"/>
</dbReference>
<evidence type="ECO:0000256" key="1">
    <source>
        <dbReference type="ARBA" id="ARBA00022723"/>
    </source>
</evidence>
<keyword evidence="7" id="KW-1185">Reference proteome</keyword>
<keyword evidence="2 4" id="KW-0863">Zinc-finger</keyword>
<organism evidence="6 7">
    <name type="scientific">Quercus rubra</name>
    <name type="common">Northern red oak</name>
    <name type="synonym">Quercus borealis</name>
    <dbReference type="NCBI Taxonomy" id="3512"/>
    <lineage>
        <taxon>Eukaryota</taxon>
        <taxon>Viridiplantae</taxon>
        <taxon>Streptophyta</taxon>
        <taxon>Embryophyta</taxon>
        <taxon>Tracheophyta</taxon>
        <taxon>Spermatophyta</taxon>
        <taxon>Magnoliopsida</taxon>
        <taxon>eudicotyledons</taxon>
        <taxon>Gunneridae</taxon>
        <taxon>Pentapetalae</taxon>
        <taxon>rosids</taxon>
        <taxon>fabids</taxon>
        <taxon>Fagales</taxon>
        <taxon>Fagaceae</taxon>
        <taxon>Quercus</taxon>
    </lineage>
</organism>
<dbReference type="InterPro" id="IPR007527">
    <property type="entry name" value="Znf_SWIM"/>
</dbReference>
<dbReference type="PANTHER" id="PTHR47718:SF2">
    <property type="entry name" value="PROTEIN FAR1-RELATED SEQUENCE 5-LIKE"/>
    <property type="match status" value="1"/>
</dbReference>